<keyword evidence="7" id="KW-1185">Reference proteome</keyword>
<dbReference type="Pfam" id="PF01012">
    <property type="entry name" value="ETF"/>
    <property type="match status" value="1"/>
</dbReference>
<dbReference type="RefSeq" id="WP_039744939.1">
    <property type="nucleotide sequence ID" value="NZ_CP009788.1"/>
</dbReference>
<comment type="similarity">
    <text evidence="1">Belongs to the ETF beta-subunit/FixA family.</text>
</comment>
<dbReference type="InterPro" id="IPR014729">
    <property type="entry name" value="Rossmann-like_a/b/a_fold"/>
</dbReference>
<name>A0A0B5BDA3_9BACT</name>
<dbReference type="EMBL" id="CP009788">
    <property type="protein sequence ID" value="AJE04703.1"/>
    <property type="molecule type" value="Genomic_DNA"/>
</dbReference>
<dbReference type="PANTHER" id="PTHR21294">
    <property type="entry name" value="ELECTRON TRANSFER FLAVOPROTEIN BETA-SUBUNIT"/>
    <property type="match status" value="1"/>
</dbReference>
<evidence type="ECO:0000259" key="5">
    <source>
        <dbReference type="SMART" id="SM00893"/>
    </source>
</evidence>
<dbReference type="PANTHER" id="PTHR21294:SF8">
    <property type="entry name" value="ELECTRON TRANSFER FLAVOPROTEIN SUBUNIT BETA"/>
    <property type="match status" value="1"/>
</dbReference>
<dbReference type="GO" id="GO:0009055">
    <property type="term" value="F:electron transfer activity"/>
    <property type="evidence" value="ECO:0007669"/>
    <property type="project" value="InterPro"/>
</dbReference>
<dbReference type="InterPro" id="IPR014730">
    <property type="entry name" value="ETF_a/b_N"/>
</dbReference>
<keyword evidence="4" id="KW-0249">Electron transport</keyword>
<dbReference type="InterPro" id="IPR012255">
    <property type="entry name" value="ETF_b"/>
</dbReference>
<evidence type="ECO:0000256" key="4">
    <source>
        <dbReference type="ARBA" id="ARBA00022982"/>
    </source>
</evidence>
<evidence type="ECO:0000256" key="2">
    <source>
        <dbReference type="ARBA" id="ARBA00016797"/>
    </source>
</evidence>
<dbReference type="Proteomes" id="UP000057609">
    <property type="component" value="Chromosome"/>
</dbReference>
<accession>A0A0B5BDA3</accession>
<dbReference type="InterPro" id="IPR033948">
    <property type="entry name" value="ETF_beta_N"/>
</dbReference>
<keyword evidence="3" id="KW-0813">Transport</keyword>
<evidence type="ECO:0000313" key="6">
    <source>
        <dbReference type="EMBL" id="AJE04703.1"/>
    </source>
</evidence>
<dbReference type="CDD" id="cd01714">
    <property type="entry name" value="ETF_beta"/>
    <property type="match status" value="1"/>
</dbReference>
<feature type="domain" description="Electron transfer flavoprotein alpha/beta-subunit N-terminal" evidence="5">
    <location>
        <begin position="23"/>
        <end position="215"/>
    </location>
</feature>
<evidence type="ECO:0000313" key="7">
    <source>
        <dbReference type="Proteomes" id="UP000057609"/>
    </source>
</evidence>
<organism evidence="6 7">
    <name type="scientific">Geobacter pickeringii</name>
    <dbReference type="NCBI Taxonomy" id="345632"/>
    <lineage>
        <taxon>Bacteria</taxon>
        <taxon>Pseudomonadati</taxon>
        <taxon>Thermodesulfobacteriota</taxon>
        <taxon>Desulfuromonadia</taxon>
        <taxon>Geobacterales</taxon>
        <taxon>Geobacteraceae</taxon>
        <taxon>Geobacter</taxon>
    </lineage>
</organism>
<dbReference type="SUPFAM" id="SSF52402">
    <property type="entry name" value="Adenine nucleotide alpha hydrolases-like"/>
    <property type="match status" value="1"/>
</dbReference>
<dbReference type="AlphaFoldDB" id="A0A0B5BDA3"/>
<dbReference type="HOGENOM" id="CLU_060196_1_0_7"/>
<evidence type="ECO:0000256" key="3">
    <source>
        <dbReference type="ARBA" id="ARBA00022448"/>
    </source>
</evidence>
<dbReference type="STRING" id="345632.GPICK_16170"/>
<proteinExistence type="inferred from homology"/>
<dbReference type="Gene3D" id="3.40.50.620">
    <property type="entry name" value="HUPs"/>
    <property type="match status" value="1"/>
</dbReference>
<dbReference type="KEGG" id="gpi:GPICK_16170"/>
<dbReference type="PIRSF" id="PIRSF000090">
    <property type="entry name" value="Beta-ETF"/>
    <property type="match status" value="1"/>
</dbReference>
<reference evidence="6 7" key="1">
    <citation type="journal article" date="2015" name="Genome Announc.">
        <title>Complete Genome of Geobacter pickeringii G13T, a Metal-Reducing Isolate from Sedimentary Kaolin Deposits.</title>
        <authorList>
            <person name="Badalamenti J.P."/>
            <person name="Bond D.R."/>
        </authorList>
    </citation>
    <scope>NUCLEOTIDE SEQUENCE [LARGE SCALE GENOMIC DNA]</scope>
    <source>
        <strain evidence="6 7">G13</strain>
    </source>
</reference>
<sequence length="258" mass="28279">MKILVCIKQVPDMESRFRVSGAGDWFEEGDLAFRMNEYDEYAVEQAVRLKEQLGDLPEITVLSIGPDRVGEAIRKALAMGCDRGVHLQDPEASRKDPWQIASLIAAFARDQGFDLVFTGMQSQDRGSAQVGIMVAELLGYPCVSTIVGFAYDNGVITVRRELEGGTRGVVKLGMPAVVTCQLGLNVPRYPTLPNIMKAKKKEILPLATAGLSGEERRAVTLRLHRPEKRGGGVVMEGEVNDMAERLVGILKQKAVVPR</sequence>
<protein>
    <recommendedName>
        <fullName evidence="2">Electron transfer flavoprotein subunit beta</fullName>
    </recommendedName>
</protein>
<dbReference type="OrthoDB" id="9781325at2"/>
<dbReference type="SMART" id="SM00893">
    <property type="entry name" value="ETF"/>
    <property type="match status" value="1"/>
</dbReference>
<evidence type="ECO:0000256" key="1">
    <source>
        <dbReference type="ARBA" id="ARBA00007557"/>
    </source>
</evidence>
<gene>
    <name evidence="6" type="ORF">GPICK_16170</name>
</gene>